<organism evidence="2 3">
    <name type="scientific">Acinetobacter defluvii</name>
    <dbReference type="NCBI Taxonomy" id="1871111"/>
    <lineage>
        <taxon>Bacteria</taxon>
        <taxon>Pseudomonadati</taxon>
        <taxon>Pseudomonadota</taxon>
        <taxon>Gammaproteobacteria</taxon>
        <taxon>Moraxellales</taxon>
        <taxon>Moraxellaceae</taxon>
        <taxon>Acinetobacter</taxon>
    </lineage>
</organism>
<proteinExistence type="predicted"/>
<keyword evidence="3" id="KW-1185">Reference proteome</keyword>
<evidence type="ECO:0000256" key="1">
    <source>
        <dbReference type="SAM" id="Phobius"/>
    </source>
</evidence>
<dbReference type="EMBL" id="CP029397">
    <property type="protein sequence ID" value="AWL29829.1"/>
    <property type="molecule type" value="Genomic_DNA"/>
</dbReference>
<protein>
    <recommendedName>
        <fullName evidence="4">DUF4234 domain-containing protein</fullName>
    </recommendedName>
</protein>
<name>A0A2S2FFX7_9GAMM</name>
<keyword evidence="1" id="KW-1133">Transmembrane helix</keyword>
<feature type="transmembrane region" description="Helical" evidence="1">
    <location>
        <begin position="96"/>
        <end position="113"/>
    </location>
</feature>
<keyword evidence="1" id="KW-0812">Transmembrane</keyword>
<accession>A0A2S2FFX7</accession>
<feature type="transmembrane region" description="Helical" evidence="1">
    <location>
        <begin position="66"/>
        <end position="84"/>
    </location>
</feature>
<evidence type="ECO:0008006" key="4">
    <source>
        <dbReference type="Google" id="ProtNLM"/>
    </source>
</evidence>
<feature type="transmembrane region" description="Helical" evidence="1">
    <location>
        <begin position="119"/>
        <end position="139"/>
    </location>
</feature>
<evidence type="ECO:0000313" key="3">
    <source>
        <dbReference type="Proteomes" id="UP000245977"/>
    </source>
</evidence>
<keyword evidence="1" id="KW-0472">Membrane</keyword>
<dbReference type="AlphaFoldDB" id="A0A2S2FFX7"/>
<dbReference type="Proteomes" id="UP000245977">
    <property type="component" value="Chromosome"/>
</dbReference>
<feature type="transmembrane region" description="Helical" evidence="1">
    <location>
        <begin position="26"/>
        <end position="46"/>
    </location>
</feature>
<feature type="transmembrane region" description="Helical" evidence="1">
    <location>
        <begin position="159"/>
        <end position="178"/>
    </location>
</feature>
<sequence length="185" mass="22081">MKNNMTNLNTTSMLNSQHIRTEDRTLLNLNQFILLSVLSLGLYNIWWMFKTWRFFLQKDQLDIQPAFRAIFSIFFLYGLFERIQKYAQQQGYSKKFSSGWMFLGVMVFSYLSYLPAPYFILYICSVLFYIPAFMALNYAKRRTENMETIEQEKFTTTHIILMVFGVIIWLLLLLSIYLELTGQLQ</sequence>
<dbReference type="KEGG" id="adv:DJ533_15280"/>
<evidence type="ECO:0000313" key="2">
    <source>
        <dbReference type="EMBL" id="AWL29829.1"/>
    </source>
</evidence>
<dbReference type="OrthoDB" id="8750132at2"/>
<gene>
    <name evidence="2" type="ORF">DJ533_15280</name>
</gene>
<reference evidence="2" key="1">
    <citation type="submission" date="2019-08" db="EMBL/GenBank/DDBJ databases">
        <title>The complete genome of Acinetobacter defluvii strain WCHAD010030.</title>
        <authorList>
            <person name="Hu Y."/>
            <person name="Qin J."/>
            <person name="Feng Y."/>
            <person name="Zong Z."/>
        </authorList>
    </citation>
    <scope>NUCLEOTIDE SEQUENCE</scope>
    <source>
        <strain evidence="2">WCHA30</strain>
    </source>
</reference>